<gene>
    <name evidence="2" type="ORF">BOKJ2_LOCUS12701</name>
</gene>
<comment type="caution">
    <text evidence="2">The sequence shown here is derived from an EMBL/GenBank/DDBJ whole genome shotgun (WGS) entry which is preliminary data.</text>
</comment>
<dbReference type="InterPro" id="IPR040264">
    <property type="entry name" value="T15H9.4-like"/>
</dbReference>
<dbReference type="PANTHER" id="PTHR31327">
    <property type="entry name" value="SPERM MEIOSIS PDZ DOMAIN CONTAINING PROTEINS-RELATED"/>
    <property type="match status" value="1"/>
</dbReference>
<feature type="region of interest" description="Disordered" evidence="1">
    <location>
        <begin position="300"/>
        <end position="322"/>
    </location>
</feature>
<dbReference type="EMBL" id="CAJFCW020000006">
    <property type="protein sequence ID" value="CAG9124549.1"/>
    <property type="molecule type" value="Genomic_DNA"/>
</dbReference>
<dbReference type="EMBL" id="CAJFDH010000006">
    <property type="protein sequence ID" value="CAD5228484.1"/>
    <property type="molecule type" value="Genomic_DNA"/>
</dbReference>
<dbReference type="Proteomes" id="UP000614601">
    <property type="component" value="Unassembled WGS sequence"/>
</dbReference>
<organism evidence="2 3">
    <name type="scientific">Bursaphelenchus okinawaensis</name>
    <dbReference type="NCBI Taxonomy" id="465554"/>
    <lineage>
        <taxon>Eukaryota</taxon>
        <taxon>Metazoa</taxon>
        <taxon>Ecdysozoa</taxon>
        <taxon>Nematoda</taxon>
        <taxon>Chromadorea</taxon>
        <taxon>Rhabditida</taxon>
        <taxon>Tylenchina</taxon>
        <taxon>Tylenchomorpha</taxon>
        <taxon>Aphelenchoidea</taxon>
        <taxon>Aphelenchoididae</taxon>
        <taxon>Bursaphelenchus</taxon>
    </lineage>
</organism>
<evidence type="ECO:0000313" key="2">
    <source>
        <dbReference type="EMBL" id="CAD5228484.1"/>
    </source>
</evidence>
<evidence type="ECO:0000256" key="1">
    <source>
        <dbReference type="SAM" id="MobiDB-lite"/>
    </source>
</evidence>
<dbReference type="OrthoDB" id="5847145at2759"/>
<dbReference type="SUPFAM" id="SSF50156">
    <property type="entry name" value="PDZ domain-like"/>
    <property type="match status" value="1"/>
</dbReference>
<keyword evidence="3" id="KW-1185">Reference proteome</keyword>
<feature type="compositionally biased region" description="Polar residues" evidence="1">
    <location>
        <begin position="304"/>
        <end position="322"/>
    </location>
</feature>
<dbReference type="Proteomes" id="UP000783686">
    <property type="component" value="Unassembled WGS sequence"/>
</dbReference>
<feature type="compositionally biased region" description="Basic and acidic residues" evidence="1">
    <location>
        <begin position="254"/>
        <end position="272"/>
    </location>
</feature>
<proteinExistence type="predicted"/>
<evidence type="ECO:0000313" key="3">
    <source>
        <dbReference type="Proteomes" id="UP000614601"/>
    </source>
</evidence>
<evidence type="ECO:0008006" key="4">
    <source>
        <dbReference type="Google" id="ProtNLM"/>
    </source>
</evidence>
<name>A0A811LJT1_9BILA</name>
<feature type="region of interest" description="Disordered" evidence="1">
    <location>
        <begin position="254"/>
        <end position="286"/>
    </location>
</feature>
<dbReference type="AlphaFoldDB" id="A0A811LJT1"/>
<sequence length="322" mass="35403">MAKAEKTVDSSLFFDDQSPYGKKLPANWCETVTVTLKGTKGQPLGCRFWNLVVSRLDSGGASECVFRYGDALRKMNGEPLVVNGRADADKFLKAFKAMQKADFSAELELIRPVLTQPVEEGRLKDELKQEGYTYKVVILYSIIGLKVGLTCRTADGKVYVCNVHEFTISSMSLSCGDVILDVNKTPISSSKEASELITSGLKSRAYVTLLVEQPEDLVQKAAVRAALVSASTDLDLGLAPDVIEICRKEEARLKKHPDMKPKKSALKTDAKSPKTNRIKFQEDSQDIPIVADRNPNLLMHVPTAPSTNNYQSLAALSNETKK</sequence>
<reference evidence="2" key="1">
    <citation type="submission" date="2020-09" db="EMBL/GenBank/DDBJ databases">
        <authorList>
            <person name="Kikuchi T."/>
        </authorList>
    </citation>
    <scope>NUCLEOTIDE SEQUENCE</scope>
    <source>
        <strain evidence="2">SH1</strain>
    </source>
</reference>
<dbReference type="InterPro" id="IPR036034">
    <property type="entry name" value="PDZ_sf"/>
</dbReference>
<accession>A0A811LJT1</accession>
<protein>
    <recommendedName>
        <fullName evidence="4">PDZ domain-containing protein</fullName>
    </recommendedName>
</protein>